<name>A0A081BE68_9HYPH</name>
<dbReference type="InterPro" id="IPR016161">
    <property type="entry name" value="Ald_DH/histidinol_DH"/>
</dbReference>
<dbReference type="STRING" id="1333998.M2A_2835"/>
<dbReference type="RefSeq" id="WP_045448793.1">
    <property type="nucleotide sequence ID" value="NZ_BBIO01000017.1"/>
</dbReference>
<dbReference type="PANTHER" id="PTHR43217">
    <property type="entry name" value="SUCCINATE SEMIALDEHYDE DEHYDROGENASE [NAD(P)+] SAD"/>
    <property type="match status" value="1"/>
</dbReference>
<dbReference type="eggNOG" id="COG1012">
    <property type="taxonomic scope" value="Bacteria"/>
</dbReference>
<comment type="similarity">
    <text evidence="1">Belongs to the aldehyde dehydrogenase family.</text>
</comment>
<accession>A0A081BE68</accession>
<evidence type="ECO:0000256" key="2">
    <source>
        <dbReference type="ARBA" id="ARBA00022857"/>
    </source>
</evidence>
<comment type="caution">
    <text evidence="5">The sequence shown here is derived from an EMBL/GenBank/DDBJ whole genome shotgun (WGS) entry which is preliminary data.</text>
</comment>
<dbReference type="InterPro" id="IPR044148">
    <property type="entry name" value="ALDH_GabD1-like"/>
</dbReference>
<gene>
    <name evidence="5" type="ORF">M2A_2835</name>
</gene>
<evidence type="ECO:0000256" key="3">
    <source>
        <dbReference type="ARBA" id="ARBA00023002"/>
    </source>
</evidence>
<protein>
    <submittedName>
        <fullName evidence="5">Succinate-semialdehyde dehydrogenase</fullName>
    </submittedName>
</protein>
<dbReference type="Pfam" id="PF00171">
    <property type="entry name" value="Aldedh"/>
    <property type="match status" value="1"/>
</dbReference>
<dbReference type="InterPro" id="IPR016163">
    <property type="entry name" value="Ald_DH_C"/>
</dbReference>
<dbReference type="Gene3D" id="3.40.605.10">
    <property type="entry name" value="Aldehyde Dehydrogenase, Chain A, domain 1"/>
    <property type="match status" value="1"/>
</dbReference>
<dbReference type="InterPro" id="IPR015590">
    <property type="entry name" value="Aldehyde_DH_dom"/>
</dbReference>
<dbReference type="GO" id="GO:0004030">
    <property type="term" value="F:aldehyde dehydrogenase [NAD(P)+] activity"/>
    <property type="evidence" value="ECO:0007669"/>
    <property type="project" value="InterPro"/>
</dbReference>
<dbReference type="InterPro" id="IPR047110">
    <property type="entry name" value="GABD/Sad-like"/>
</dbReference>
<reference evidence="5 6" key="1">
    <citation type="submission" date="2014-07" db="EMBL/GenBank/DDBJ databases">
        <title>Tepidicaulis marinum gen. nov., sp. nov., a novel marine bacterium denitrifying nitrate to nitrous oxide strictly under microaerobic conditions.</title>
        <authorList>
            <person name="Takeuchi M."/>
            <person name="Yamagishi T."/>
            <person name="Kamagata Y."/>
            <person name="Oshima K."/>
            <person name="Hattori M."/>
            <person name="Katayama T."/>
            <person name="Hanada S."/>
            <person name="Tamaki H."/>
            <person name="Marumo K."/>
            <person name="Maeda H."/>
            <person name="Nedachi M."/>
            <person name="Iwasaki W."/>
            <person name="Suwa Y."/>
            <person name="Sakata S."/>
        </authorList>
    </citation>
    <scope>NUCLEOTIDE SEQUENCE [LARGE SCALE GENOMIC DNA]</scope>
    <source>
        <strain evidence="5 6">MA2</strain>
    </source>
</reference>
<evidence type="ECO:0000313" key="6">
    <source>
        <dbReference type="Proteomes" id="UP000028702"/>
    </source>
</evidence>
<proteinExistence type="inferred from homology"/>
<dbReference type="SUPFAM" id="SSF53720">
    <property type="entry name" value="ALDH-like"/>
    <property type="match status" value="1"/>
</dbReference>
<dbReference type="Proteomes" id="UP000028702">
    <property type="component" value="Unassembled WGS sequence"/>
</dbReference>
<keyword evidence="3" id="KW-0560">Oxidoreductase</keyword>
<dbReference type="CDD" id="cd07100">
    <property type="entry name" value="ALDH_SSADH1_GabD1"/>
    <property type="match status" value="1"/>
</dbReference>
<dbReference type="AlphaFoldDB" id="A0A081BE68"/>
<sequence>MLTVTNPATGKIIQEIEPDSAKSVESALEAAQKRFISWRQTSFAERADLLRAVAGIMRKKVEELAPLMTQEMGKPIREARGEVEKAAWCAEHYAEHGEAYLAREEIGSDATRSYVQYLPLGPVLGILPWNAPFWLAFRFAAPALMAGNTCLMKHDPHVPACAKAIADVFEEAGAPPGLFQALRIETPAVEAVIRDTRVRAVSFTGSARGGAAVAAIAASEIKPAVLELGGSDPSIVLADADLDKAAEVLTLSRIINAGQSCIAAKRLIIEEPVYDAFTEKMQARLAALKVGDPADPATDIGPIARADLRDELHRQVSETVKAGARLHLGGKIPEGPGFFYPVTLLSDVTPGMCAFNEETFGPVAVLIKTPDEKRALELANDTPYGLAASVWTGSERGEAIAREIEAGQVSVNGIVKTDPRLPSGGIKKSGYGRELGPHGIKEFVNAQQVWVGPART</sequence>
<evidence type="ECO:0000313" key="5">
    <source>
        <dbReference type="EMBL" id="GAK46336.1"/>
    </source>
</evidence>
<keyword evidence="2" id="KW-0521">NADP</keyword>
<evidence type="ECO:0000259" key="4">
    <source>
        <dbReference type="Pfam" id="PF00171"/>
    </source>
</evidence>
<dbReference type="FunFam" id="3.40.309.10:FF:000009">
    <property type="entry name" value="Aldehyde dehydrogenase A"/>
    <property type="match status" value="1"/>
</dbReference>
<dbReference type="PANTHER" id="PTHR43217:SF1">
    <property type="entry name" value="SUCCINATE SEMIALDEHYDE DEHYDROGENASE [NAD(P)+] SAD"/>
    <property type="match status" value="1"/>
</dbReference>
<dbReference type="EMBL" id="BBIO01000017">
    <property type="protein sequence ID" value="GAK46336.1"/>
    <property type="molecule type" value="Genomic_DNA"/>
</dbReference>
<dbReference type="Gene3D" id="3.40.309.10">
    <property type="entry name" value="Aldehyde Dehydrogenase, Chain A, domain 2"/>
    <property type="match status" value="1"/>
</dbReference>
<dbReference type="FunFam" id="3.40.605.10:FF:000012">
    <property type="entry name" value="NAD-dependent succinate-semialdehyde dehydrogenase"/>
    <property type="match status" value="1"/>
</dbReference>
<dbReference type="GO" id="GO:0004777">
    <property type="term" value="F:succinate-semialdehyde dehydrogenase (NAD+) activity"/>
    <property type="evidence" value="ECO:0007669"/>
    <property type="project" value="TreeGrafter"/>
</dbReference>
<organism evidence="5 6">
    <name type="scientific">Tepidicaulis marinus</name>
    <dbReference type="NCBI Taxonomy" id="1333998"/>
    <lineage>
        <taxon>Bacteria</taxon>
        <taxon>Pseudomonadati</taxon>
        <taxon>Pseudomonadota</taxon>
        <taxon>Alphaproteobacteria</taxon>
        <taxon>Hyphomicrobiales</taxon>
        <taxon>Parvibaculaceae</taxon>
        <taxon>Tepidicaulis</taxon>
    </lineage>
</organism>
<feature type="domain" description="Aldehyde dehydrogenase" evidence="4">
    <location>
        <begin position="3"/>
        <end position="449"/>
    </location>
</feature>
<evidence type="ECO:0000256" key="1">
    <source>
        <dbReference type="ARBA" id="ARBA00009986"/>
    </source>
</evidence>
<keyword evidence="6" id="KW-1185">Reference proteome</keyword>
<dbReference type="InterPro" id="IPR016162">
    <property type="entry name" value="Ald_DH_N"/>
</dbReference>